<protein>
    <submittedName>
        <fullName evidence="1">Uncharacterized protein</fullName>
    </submittedName>
</protein>
<dbReference type="EMBL" id="LN891163">
    <property type="protein sequence ID" value="CUS07916.1"/>
    <property type="molecule type" value="Genomic_DNA"/>
</dbReference>
<reference evidence="1" key="1">
    <citation type="submission" date="2015-10" db="EMBL/GenBank/DDBJ databases">
        <authorList>
            <person name="Regsiter A."/>
            <person name="william w."/>
        </authorList>
    </citation>
    <scope>NUCLEOTIDE SEQUENCE</scope>
    <source>
        <strain evidence="1">Montdore</strain>
    </source>
</reference>
<organism evidence="1 2">
    <name type="scientific">Tuber aestivum</name>
    <name type="common">summer truffle</name>
    <dbReference type="NCBI Taxonomy" id="59557"/>
    <lineage>
        <taxon>Eukaryota</taxon>
        <taxon>Fungi</taxon>
        <taxon>Dikarya</taxon>
        <taxon>Ascomycota</taxon>
        <taxon>Pezizomycotina</taxon>
        <taxon>Pezizomycetes</taxon>
        <taxon>Pezizales</taxon>
        <taxon>Tuberaceae</taxon>
        <taxon>Tuber</taxon>
    </lineage>
</organism>
<name>A0A292PK95_9PEZI</name>
<keyword evidence="2" id="KW-1185">Reference proteome</keyword>
<gene>
    <name evidence="1" type="ORF">GSTUAT00008008001</name>
</gene>
<sequence>MIEDPDGVEAVGVVVEAVEIVEASGEVEAFGVAAEVSPDAAIVASVAGFCYRAVVAASEFRGARGQVRGGWEAEIFLELNGSRSGLLWAPVGRGHRAGPYRMCGIRRIPRSQKATHCINPTVHH</sequence>
<evidence type="ECO:0000313" key="2">
    <source>
        <dbReference type="Proteomes" id="UP001412239"/>
    </source>
</evidence>
<evidence type="ECO:0000313" key="1">
    <source>
        <dbReference type="EMBL" id="CUS07916.1"/>
    </source>
</evidence>
<proteinExistence type="predicted"/>
<dbReference type="AlphaFoldDB" id="A0A292PK95"/>
<dbReference type="Proteomes" id="UP001412239">
    <property type="component" value="Unassembled WGS sequence"/>
</dbReference>
<accession>A0A292PK95</accession>